<keyword evidence="8 11" id="KW-0472">Membrane</keyword>
<gene>
    <name evidence="15" type="ORF">PVAP13_5KG606600</name>
</gene>
<name>A0A8T0T030_PANVG</name>
<evidence type="ECO:0000256" key="9">
    <source>
        <dbReference type="ARBA" id="ARBA00023329"/>
    </source>
</evidence>
<sequence length="498" mass="54834">VVLAASIVSKSGKALVSRQFVDMSRSRIEGLLAAFPKLVGTGKQHTYVDTENVRYVYQPIEALYLLVITNKQSNILDDLETLRLLSKLVPEYSPSLDEEGVCRAAFDLASAFDEAISLGNKENVTVAQVKQYCEMDSHEEKLYKLDHMRRRVNEIEKSKIDRGKTEKASGPLRPPNSFSDMNTRGTGLGGDPIFADLFAQKPKGLPSAPAPAPSKVAGGMKLGKAKKSNQFLESLKAEGELISEDTQPSGIQSRLSSVPPSDPIAVAIEEKINVTVKRDGGLHNFDIQGTLALQVLNDTGGFIQLQIENQDLPGLSFKTHPYINKELFNSQQIVRAKDPNRPFPSGQNETPLVKWRIQELDESSLPLSVNCWPSVSGNETYVNIEYEASEMFDLHNVAISIPLPALREAPSVRQIDGEWNESVLEWSIILIDQSNRSGSMEFAVPATDASSFFPISVGFSASNTFSDLKVTAVLPLREGSPPKFSQRIRLVTDNYIVI</sequence>
<dbReference type="Proteomes" id="UP000823388">
    <property type="component" value="Chromosome 5K"/>
</dbReference>
<dbReference type="FunFam" id="2.60.40.1170:FF:000015">
    <property type="entry name" value="Coatomer subunit delta"/>
    <property type="match status" value="1"/>
</dbReference>
<evidence type="ECO:0000256" key="1">
    <source>
        <dbReference type="ARBA" id="ARBA00010516"/>
    </source>
</evidence>
<keyword evidence="6 11" id="KW-0653">Protein transport</keyword>
<feature type="domain" description="MHD" evidence="14">
    <location>
        <begin position="261"/>
        <end position="498"/>
    </location>
</feature>
<keyword evidence="4 11" id="KW-0963">Cytoplasm</keyword>
<proteinExistence type="inferred from homology"/>
<evidence type="ECO:0000256" key="6">
    <source>
        <dbReference type="ARBA" id="ARBA00022927"/>
    </source>
</evidence>
<dbReference type="InterPro" id="IPR027059">
    <property type="entry name" value="Coatomer_dsu"/>
</dbReference>
<keyword evidence="16" id="KW-1185">Reference proteome</keyword>
<evidence type="ECO:0000256" key="5">
    <source>
        <dbReference type="ARBA" id="ARBA00022892"/>
    </source>
</evidence>
<keyword evidence="3 11" id="KW-0813">Transport</keyword>
<comment type="similarity">
    <text evidence="1 11">Belongs to the adaptor complexes medium subunit family. Delta-COP subfamily.</text>
</comment>
<evidence type="ECO:0000259" key="14">
    <source>
        <dbReference type="PROSITE" id="PS51072"/>
    </source>
</evidence>
<dbReference type="EMBL" id="CM029045">
    <property type="protein sequence ID" value="KAG2601706.1"/>
    <property type="molecule type" value="Genomic_DNA"/>
</dbReference>
<evidence type="ECO:0000256" key="8">
    <source>
        <dbReference type="ARBA" id="ARBA00023136"/>
    </source>
</evidence>
<protein>
    <recommendedName>
        <fullName evidence="11">Coatomer subunit delta</fullName>
    </recommendedName>
</protein>
<evidence type="ECO:0000256" key="4">
    <source>
        <dbReference type="ARBA" id="ARBA00022490"/>
    </source>
</evidence>
<evidence type="ECO:0000256" key="13">
    <source>
        <dbReference type="SAM" id="MobiDB-lite"/>
    </source>
</evidence>
<comment type="subunit">
    <text evidence="2 11">Oligomeric complex that consists of at least the alpha, beta, beta', gamma, delta, epsilon and zeta subunits.</text>
</comment>
<evidence type="ECO:0000256" key="10">
    <source>
        <dbReference type="ARBA" id="ARBA00025536"/>
    </source>
</evidence>
<feature type="region of interest" description="Disordered" evidence="13">
    <location>
        <begin position="159"/>
        <end position="178"/>
    </location>
</feature>
<evidence type="ECO:0000256" key="3">
    <source>
        <dbReference type="ARBA" id="ARBA00022448"/>
    </source>
</evidence>
<dbReference type="GO" id="GO:0006888">
    <property type="term" value="P:endoplasmic reticulum to Golgi vesicle-mediated transport"/>
    <property type="evidence" value="ECO:0007669"/>
    <property type="project" value="TreeGrafter"/>
</dbReference>
<dbReference type="AlphaFoldDB" id="A0A8T0T030"/>
<keyword evidence="7 11" id="KW-0333">Golgi apparatus</keyword>
<dbReference type="SUPFAM" id="SSF64356">
    <property type="entry name" value="SNARE-like"/>
    <property type="match status" value="1"/>
</dbReference>
<dbReference type="Pfam" id="PF00928">
    <property type="entry name" value="Adap_comp_sub"/>
    <property type="match status" value="1"/>
</dbReference>
<dbReference type="GO" id="GO:0015031">
    <property type="term" value="P:protein transport"/>
    <property type="evidence" value="ECO:0007669"/>
    <property type="project" value="UniProtKB-KW"/>
</dbReference>
<organism evidence="15 16">
    <name type="scientific">Panicum virgatum</name>
    <name type="common">Blackwell switchgrass</name>
    <dbReference type="NCBI Taxonomy" id="38727"/>
    <lineage>
        <taxon>Eukaryota</taxon>
        <taxon>Viridiplantae</taxon>
        <taxon>Streptophyta</taxon>
        <taxon>Embryophyta</taxon>
        <taxon>Tracheophyta</taxon>
        <taxon>Spermatophyta</taxon>
        <taxon>Magnoliopsida</taxon>
        <taxon>Liliopsida</taxon>
        <taxon>Poales</taxon>
        <taxon>Poaceae</taxon>
        <taxon>PACMAD clade</taxon>
        <taxon>Panicoideae</taxon>
        <taxon>Panicodae</taxon>
        <taxon>Paniceae</taxon>
        <taxon>Panicinae</taxon>
        <taxon>Panicum</taxon>
        <taxon>Panicum sect. Hiantes</taxon>
    </lineage>
</organism>
<accession>A0A8T0T030</accession>
<dbReference type="PANTHER" id="PTHR10121:SF3">
    <property type="entry name" value="COATOMER SUBUNIT DELTA-3"/>
    <property type="match status" value="1"/>
</dbReference>
<dbReference type="Gene3D" id="3.30.450.60">
    <property type="match status" value="1"/>
</dbReference>
<dbReference type="InterPro" id="IPR036168">
    <property type="entry name" value="AP2_Mu_C_sf"/>
</dbReference>
<dbReference type="Gene3D" id="2.60.40.1170">
    <property type="entry name" value="Mu homology domain, subdomain B"/>
    <property type="match status" value="2"/>
</dbReference>
<dbReference type="GO" id="GO:0006890">
    <property type="term" value="P:retrograde vesicle-mediated transport, Golgi to endoplasmic reticulum"/>
    <property type="evidence" value="ECO:0007669"/>
    <property type="project" value="UniProtKB-UniRule"/>
</dbReference>
<dbReference type="CDD" id="cd09254">
    <property type="entry name" value="AP_delta-COPI_MHD"/>
    <property type="match status" value="1"/>
</dbReference>
<dbReference type="SUPFAM" id="SSF49447">
    <property type="entry name" value="Second domain of Mu2 adaptin subunit (ap50) of ap2 adaptor"/>
    <property type="match status" value="1"/>
</dbReference>
<reference evidence="15" key="1">
    <citation type="submission" date="2020-05" db="EMBL/GenBank/DDBJ databases">
        <title>WGS assembly of Panicum virgatum.</title>
        <authorList>
            <person name="Lovell J.T."/>
            <person name="Jenkins J."/>
            <person name="Shu S."/>
            <person name="Juenger T.E."/>
            <person name="Schmutz J."/>
        </authorList>
    </citation>
    <scope>NUCLEOTIDE SEQUENCE</scope>
    <source>
        <strain evidence="15">AP13</strain>
    </source>
</reference>
<comment type="caution">
    <text evidence="15">The sequence shown here is derived from an EMBL/GenBank/DDBJ whole genome shotgun (WGS) entry which is preliminary data.</text>
</comment>
<keyword evidence="5 11" id="KW-0931">ER-Golgi transport</keyword>
<dbReference type="PANTHER" id="PTHR10121">
    <property type="entry name" value="COATOMER SUBUNIT DELTA"/>
    <property type="match status" value="1"/>
</dbReference>
<evidence type="ECO:0000256" key="12">
    <source>
        <dbReference type="RuleBase" id="RU366052"/>
    </source>
</evidence>
<keyword evidence="9 11" id="KW-0968">Cytoplasmic vesicle</keyword>
<dbReference type="FunFam" id="3.30.450.60:FF:000003">
    <property type="entry name" value="Coatomer subunit delta"/>
    <property type="match status" value="1"/>
</dbReference>
<comment type="subcellular location">
    <subcellularLocation>
        <location evidence="11 12">Cytoplasm</location>
    </subcellularLocation>
    <subcellularLocation>
        <location evidence="11 12">Cytoplasmic vesicle</location>
        <location evidence="11 12">COPI-coated vesicle membrane</location>
        <topology evidence="11 12">Peripheral membrane protein</topology>
        <orientation evidence="11 12">Cytoplasmic side</orientation>
    </subcellularLocation>
    <subcellularLocation>
        <location evidence="11 12">Golgi apparatus membrane</location>
        <topology evidence="11 12">Peripheral membrane protein</topology>
        <orientation evidence="11 12">Cytoplasmic side</orientation>
    </subcellularLocation>
</comment>
<dbReference type="CDD" id="cd14830">
    <property type="entry name" value="Delta_COP_N"/>
    <property type="match status" value="1"/>
</dbReference>
<evidence type="ECO:0000313" key="16">
    <source>
        <dbReference type="Proteomes" id="UP000823388"/>
    </source>
</evidence>
<dbReference type="GO" id="GO:0051645">
    <property type="term" value="P:Golgi localization"/>
    <property type="evidence" value="ECO:0007669"/>
    <property type="project" value="TreeGrafter"/>
</dbReference>
<comment type="function">
    <text evidence="10 11">The coatomer is a cytosolic protein complex that binds to dilysine motifs and reversibly associates with Golgi non-clathrin-coated vesicles, which further mediate biosynthetic protein transport from the ER, via the Golgi up to the trans Golgi network. Coatomer complex is required for budding from Golgi membranes, and is essential for the retrograde Golgi-to-ER transport of dilysine-tagged proteins.</text>
</comment>
<evidence type="ECO:0000313" key="15">
    <source>
        <dbReference type="EMBL" id="KAG2601706.1"/>
    </source>
</evidence>
<dbReference type="GO" id="GO:0030126">
    <property type="term" value="C:COPI vesicle coat"/>
    <property type="evidence" value="ECO:0007669"/>
    <property type="project" value="UniProtKB-UniRule"/>
</dbReference>
<evidence type="ECO:0000256" key="11">
    <source>
        <dbReference type="RuleBase" id="RU364018"/>
    </source>
</evidence>
<dbReference type="InterPro" id="IPR011012">
    <property type="entry name" value="Longin-like_dom_sf"/>
</dbReference>
<dbReference type="PROSITE" id="PS51072">
    <property type="entry name" value="MHD"/>
    <property type="match status" value="1"/>
</dbReference>
<feature type="non-terminal residue" evidence="15">
    <location>
        <position position="1"/>
    </location>
</feature>
<dbReference type="InterPro" id="IPR028565">
    <property type="entry name" value="MHD"/>
</dbReference>
<dbReference type="GO" id="GO:0000139">
    <property type="term" value="C:Golgi membrane"/>
    <property type="evidence" value="ECO:0007669"/>
    <property type="project" value="UniProtKB-SubCell"/>
</dbReference>
<evidence type="ECO:0000256" key="7">
    <source>
        <dbReference type="ARBA" id="ARBA00023034"/>
    </source>
</evidence>
<evidence type="ECO:0000256" key="2">
    <source>
        <dbReference type="ARBA" id="ARBA00011775"/>
    </source>
</evidence>